<gene>
    <name evidence="1" type="ORF">BDV41DRAFT_579983</name>
</gene>
<dbReference type="Proteomes" id="UP000325433">
    <property type="component" value="Unassembled WGS sequence"/>
</dbReference>
<reference evidence="2" key="1">
    <citation type="submission" date="2019-04" db="EMBL/GenBank/DDBJ databases">
        <title>Friends and foes A comparative genomics studyof 23 Aspergillus species from section Flavi.</title>
        <authorList>
            <consortium name="DOE Joint Genome Institute"/>
            <person name="Kjaerbolling I."/>
            <person name="Vesth T."/>
            <person name="Frisvad J.C."/>
            <person name="Nybo J.L."/>
            <person name="Theobald S."/>
            <person name="Kildgaard S."/>
            <person name="Isbrandt T."/>
            <person name="Kuo A."/>
            <person name="Sato A."/>
            <person name="Lyhne E.K."/>
            <person name="Kogle M.E."/>
            <person name="Wiebenga A."/>
            <person name="Kun R.S."/>
            <person name="Lubbers R.J."/>
            <person name="Makela M.R."/>
            <person name="Barry K."/>
            <person name="Chovatia M."/>
            <person name="Clum A."/>
            <person name="Daum C."/>
            <person name="Haridas S."/>
            <person name="He G."/>
            <person name="LaButti K."/>
            <person name="Lipzen A."/>
            <person name="Mondo S."/>
            <person name="Riley R."/>
            <person name="Salamov A."/>
            <person name="Simmons B.A."/>
            <person name="Magnuson J.K."/>
            <person name="Henrissat B."/>
            <person name="Mortensen U.H."/>
            <person name="Larsen T.O."/>
            <person name="Devries R.P."/>
            <person name="Grigoriev I.V."/>
            <person name="Machida M."/>
            <person name="Baker S.E."/>
            <person name="Andersen M.R."/>
        </authorList>
    </citation>
    <scope>NUCLEOTIDE SEQUENCE [LARGE SCALE GENOMIC DNA]</scope>
    <source>
        <strain evidence="2">CBS 130015</strain>
    </source>
</reference>
<organism evidence="1 2">
    <name type="scientific">Aspergillus transmontanensis</name>
    <dbReference type="NCBI Taxonomy" id="1034304"/>
    <lineage>
        <taxon>Eukaryota</taxon>
        <taxon>Fungi</taxon>
        <taxon>Dikarya</taxon>
        <taxon>Ascomycota</taxon>
        <taxon>Pezizomycotina</taxon>
        <taxon>Eurotiomycetes</taxon>
        <taxon>Eurotiomycetidae</taxon>
        <taxon>Eurotiales</taxon>
        <taxon>Aspergillaceae</taxon>
        <taxon>Aspergillus</taxon>
        <taxon>Aspergillus subgen. Circumdati</taxon>
    </lineage>
</organism>
<accession>A0A5N6VPL2</accession>
<evidence type="ECO:0000313" key="2">
    <source>
        <dbReference type="Proteomes" id="UP000325433"/>
    </source>
</evidence>
<keyword evidence="2" id="KW-1185">Reference proteome</keyword>
<name>A0A5N6VPL2_9EURO</name>
<dbReference type="EMBL" id="ML738359">
    <property type="protein sequence ID" value="KAE8310009.1"/>
    <property type="molecule type" value="Genomic_DNA"/>
</dbReference>
<proteinExistence type="predicted"/>
<dbReference type="AlphaFoldDB" id="A0A5N6VPL2"/>
<sequence>MAAARSNRTLSRPISSAHAGFLNLPIDLSKSSYRQVLAVAHPLFLFQDPGCRIESFGPERPPQWLALLYTNRQISDEVKTVLHSTNEFAFEEETKRQGNLLKSFLDCIGSVNAGFLSYIRMSFPATEGVDGQLDEIRIREDGWQTLRLLQEHCANLKALETLVYGPNCILITDKEINVRFLQDALQDINTQLRAIRRLDRIIVKIRSGSPAHQIAEFMQQLGWIVLPRNREINPSTTVVGGPRYILL</sequence>
<protein>
    <submittedName>
        <fullName evidence="1">Uncharacterized protein</fullName>
    </submittedName>
</protein>
<evidence type="ECO:0000313" key="1">
    <source>
        <dbReference type="EMBL" id="KAE8310009.1"/>
    </source>
</evidence>